<dbReference type="EMBL" id="JAEHOE010000028">
    <property type="protein sequence ID" value="KAG2494784.1"/>
    <property type="molecule type" value="Genomic_DNA"/>
</dbReference>
<gene>
    <name evidence="1" type="ORF">HYH03_007027</name>
</gene>
<evidence type="ECO:0000313" key="2">
    <source>
        <dbReference type="Proteomes" id="UP000612055"/>
    </source>
</evidence>
<reference evidence="1" key="1">
    <citation type="journal article" date="2020" name="bioRxiv">
        <title>Comparative genomics of Chlamydomonas.</title>
        <authorList>
            <person name="Craig R.J."/>
            <person name="Hasan A.R."/>
            <person name="Ness R.W."/>
            <person name="Keightley P.D."/>
        </authorList>
    </citation>
    <scope>NUCLEOTIDE SEQUENCE</scope>
    <source>
        <strain evidence="1">CCAP 11/70</strain>
    </source>
</reference>
<sequence length="249" mass="27489">MQLRSRVGLQRACSGSRISRRPAVACTAAVTRDSASTSAPALLAATAAAALIQLSAAGGSFAAPVYDNLPGFGGDSQNVFFQAVEQEKRQRGPDIDDMFDENLMTDDLRKFVDSVMDGKLKPEQYQSERLKMNFRRELDGRVTLRNRQGQWYSVRPDLQVPGFLLLRDQSGAVFFLPPDAEGDGLAQLDLSDDAVVAELFYNTAWQDVMIPMSVRAESGEVQPLRLSEREFREVVSLVEGAEEPELEEP</sequence>
<keyword evidence="2" id="KW-1185">Reference proteome</keyword>
<proteinExistence type="predicted"/>
<evidence type="ECO:0000313" key="1">
    <source>
        <dbReference type="EMBL" id="KAG2494784.1"/>
    </source>
</evidence>
<name>A0A836C0S6_9CHLO</name>
<comment type="caution">
    <text evidence="1">The sequence shown here is derived from an EMBL/GenBank/DDBJ whole genome shotgun (WGS) entry which is preliminary data.</text>
</comment>
<dbReference type="AlphaFoldDB" id="A0A836C0S6"/>
<accession>A0A836C0S6</accession>
<organism evidence="1 2">
    <name type="scientific">Edaphochlamys debaryana</name>
    <dbReference type="NCBI Taxonomy" id="47281"/>
    <lineage>
        <taxon>Eukaryota</taxon>
        <taxon>Viridiplantae</taxon>
        <taxon>Chlorophyta</taxon>
        <taxon>core chlorophytes</taxon>
        <taxon>Chlorophyceae</taxon>
        <taxon>CS clade</taxon>
        <taxon>Chlamydomonadales</taxon>
        <taxon>Chlamydomonadales incertae sedis</taxon>
        <taxon>Edaphochlamys</taxon>
    </lineage>
</organism>
<dbReference type="Proteomes" id="UP000612055">
    <property type="component" value="Unassembled WGS sequence"/>
</dbReference>
<dbReference type="OrthoDB" id="536556at2759"/>
<protein>
    <submittedName>
        <fullName evidence="1">Uncharacterized protein</fullName>
    </submittedName>
</protein>